<comment type="caution">
    <text evidence="5">The sequence shown here is derived from an EMBL/GenBank/DDBJ whole genome shotgun (WGS) entry which is preliminary data.</text>
</comment>
<dbReference type="Pfam" id="PF26571">
    <property type="entry name" value="VldE"/>
    <property type="match status" value="1"/>
</dbReference>
<feature type="transmembrane region" description="Helical" evidence="3">
    <location>
        <begin position="694"/>
        <end position="715"/>
    </location>
</feature>
<evidence type="ECO:0000256" key="3">
    <source>
        <dbReference type="SAM" id="Phobius"/>
    </source>
</evidence>
<evidence type="ECO:0000256" key="1">
    <source>
        <dbReference type="SAM" id="Coils"/>
    </source>
</evidence>
<feature type="transmembrane region" description="Helical" evidence="3">
    <location>
        <begin position="777"/>
        <end position="798"/>
    </location>
</feature>
<keyword evidence="1" id="KW-0175">Coiled coil</keyword>
<protein>
    <recommendedName>
        <fullName evidence="4">ARB-07466-like C-terminal domain-containing protein</fullName>
    </recommendedName>
</protein>
<gene>
    <name evidence="5" type="ORF">ACK4CT_12090</name>
</gene>
<proteinExistence type="predicted"/>
<dbReference type="EMBL" id="JBKBDD010000003">
    <property type="protein sequence ID" value="MFN6543920.1"/>
    <property type="molecule type" value="Genomic_DNA"/>
</dbReference>
<keyword evidence="6" id="KW-1185">Reference proteome</keyword>
<feature type="transmembrane region" description="Helical" evidence="3">
    <location>
        <begin position="721"/>
        <end position="740"/>
    </location>
</feature>
<feature type="region of interest" description="Disordered" evidence="2">
    <location>
        <begin position="293"/>
        <end position="316"/>
    </location>
</feature>
<feature type="region of interest" description="Disordered" evidence="2">
    <location>
        <begin position="1269"/>
        <end position="1291"/>
    </location>
</feature>
<feature type="region of interest" description="Disordered" evidence="2">
    <location>
        <begin position="1104"/>
        <end position="1155"/>
    </location>
</feature>
<keyword evidence="3" id="KW-1133">Transmembrane helix</keyword>
<dbReference type="RefSeq" id="WP_409543329.1">
    <property type="nucleotide sequence ID" value="NZ_JBKBDD010000003.1"/>
</dbReference>
<evidence type="ECO:0000259" key="4">
    <source>
        <dbReference type="Pfam" id="PF26571"/>
    </source>
</evidence>
<dbReference type="InterPro" id="IPR058593">
    <property type="entry name" value="ARB_07466-like_C"/>
</dbReference>
<feature type="transmembrane region" description="Helical" evidence="3">
    <location>
        <begin position="752"/>
        <end position="771"/>
    </location>
</feature>
<feature type="domain" description="ARB-07466-like C-terminal" evidence="4">
    <location>
        <begin position="991"/>
        <end position="1088"/>
    </location>
</feature>
<evidence type="ECO:0000313" key="5">
    <source>
        <dbReference type="EMBL" id="MFN6543920.1"/>
    </source>
</evidence>
<feature type="coiled-coil region" evidence="1">
    <location>
        <begin position="364"/>
        <end position="440"/>
    </location>
</feature>
<reference evidence="5 6" key="1">
    <citation type="submission" date="2024-12" db="EMBL/GenBank/DDBJ databases">
        <title>The coexistence of Mycolicibacterium septicum and Mycolicibacterium nivoides in clinical samples.</title>
        <authorList>
            <person name="Wang C."/>
            <person name="Feng Y."/>
            <person name="Zong Z."/>
        </authorList>
    </citation>
    <scope>NUCLEOTIDE SEQUENCE [LARGE SCALE GENOMIC DNA]</scope>
    <source>
        <strain evidence="5 6">120309</strain>
    </source>
</reference>
<accession>A0ABW9L815</accession>
<evidence type="ECO:0000313" key="6">
    <source>
        <dbReference type="Proteomes" id="UP001635816"/>
    </source>
</evidence>
<feature type="transmembrane region" description="Helical" evidence="3">
    <location>
        <begin position="174"/>
        <end position="194"/>
    </location>
</feature>
<organism evidence="5 6">
    <name type="scientific">Mycolicibacterium nivoides</name>
    <dbReference type="NCBI Taxonomy" id="2487344"/>
    <lineage>
        <taxon>Bacteria</taxon>
        <taxon>Bacillati</taxon>
        <taxon>Actinomycetota</taxon>
        <taxon>Actinomycetes</taxon>
        <taxon>Mycobacteriales</taxon>
        <taxon>Mycobacteriaceae</taxon>
        <taxon>Mycolicibacterium</taxon>
    </lineage>
</organism>
<feature type="transmembrane region" description="Helical" evidence="3">
    <location>
        <begin position="235"/>
        <end position="259"/>
    </location>
</feature>
<feature type="transmembrane region" description="Helical" evidence="3">
    <location>
        <begin position="201"/>
        <end position="223"/>
    </location>
</feature>
<keyword evidence="3" id="KW-0472">Membrane</keyword>
<sequence>MTTIGYATLQLIPSLRGAREAIARATRDWSITANVDIEGAREAGIRAGREIRRGIEDARIAEGLHRQVERELSSTNASRIGGRFGSGLGASILGSIRGVSSGFDEVMSRGAAVLGNIGAIATATKIASVSARVLSRSLLTAGGALALLGGGGLGRLAVGLQLVSRAAGGAARDIGRITSALILLTAVGRGLAMLNRIGKIAALGTIGLSALLGVATGLATMLGGPLVAALTSVGAAMGVAAGVAAGILGPALLGLAVGFKGLQDAAKAYTSSDGGASQAKAVAAAAKQVEQAEKGVERAKRDSRDAERDLTRARKDAEEQIEDLNLALRGSALSEKDAQLSLLEARRDLQNLGKDGQSYDMLDRERAVLRVQEAEQRLAETQESNGDLVEKAAEANRLGVEGSDEVVAAKQRVVDANQAVIDAEQQVADARQAAADAQNQGQSGVDPFDAMIGQRMAPMLDAVKNLRHAVTDSLSNALVPAFSIFGGQLDELSPKLAGLSGRLGTIGTDVAKSLTGPVAKQGFDDMIAASDKFFSAFKGESGLGGLATGLVSFAGTAGKTFADVGVGINDALLSAGEWLRNITPEQMTAAFDQLQQVFDNIRNVVGPIFSALRELGGITAPALAPGFQAIGDAIAQASPGVMAMARELMPALSEVMQNLAPVLPSLVNAFTPWATVVAIIAPHLATIVAHLGPLAPLILAVTLAAKGIGMAMIVWNTAMAAGSIAQGIFAAATGAGTASLGTNTIALAAHRVAMIAGATAAKAVTAAQWLWNAAMTANPIGLVVAAIAGFVAGIIYAYKHSETFRKIVDAAWNAIKVAAKAVVDWFVETAWPFLKQVWEAIGTGWNWLATTAGEVWTSVKTKFTAMVDWFRGLPGAISNAAKGMWEGLKRGLVTVLNWIGDKWNAFADSLSFHIPGTDINVNVPKMPKFDAKEGFSIGGYTGDLPIKQIAGVVHGGEHVIKASSRLMLENAYPGLLDYMNKTGRLPGYEGGGLVAGTSELRKIIGERFGITNIGGYRPADGYNEHSTGRALDVMVGDDRAKGDAVKDFALANASAIDLKWVIWRQHLYYPGGGGYDMDDRGNPTQNHMDHVHIFSGTGIANGLRGALKGKDSTPGQTGAPGAIDPTSNDQTPAISTDVTPIATSSSGGGSSMASSIPELSSWGLSDLGKGVGTTSSGTDLGEFGKAAGSAVSGQVSSALGVLGVPDSPGWLQGISKFVGGLSISDASGNKIFDGGSTSGALGGMGSLLGNTSQGDGYGGAAPIAAAPTVPTQVPGNLHGSRAGQQPGPAGPTYNIRTATVEDAFMQAQRQEKVRLASKLDRY</sequence>
<dbReference type="Proteomes" id="UP001635816">
    <property type="component" value="Unassembled WGS sequence"/>
</dbReference>
<feature type="compositionally biased region" description="Polar residues" evidence="2">
    <location>
        <begin position="1125"/>
        <end position="1143"/>
    </location>
</feature>
<evidence type="ECO:0000256" key="2">
    <source>
        <dbReference type="SAM" id="MobiDB-lite"/>
    </source>
</evidence>
<feature type="transmembrane region" description="Helical" evidence="3">
    <location>
        <begin position="138"/>
        <end position="162"/>
    </location>
</feature>
<keyword evidence="3" id="KW-0812">Transmembrane</keyword>
<name>A0ABW9L815_9MYCO</name>